<comment type="caution">
    <text evidence="1">The sequence shown here is derived from an EMBL/GenBank/DDBJ whole genome shotgun (WGS) entry which is preliminary data.</text>
</comment>
<accession>A0AAE3SG12</accession>
<reference evidence="1" key="1">
    <citation type="submission" date="2022-10" db="EMBL/GenBank/DDBJ databases">
        <authorList>
            <person name="Yu W.X."/>
        </authorList>
    </citation>
    <scope>NUCLEOTIDE SEQUENCE</scope>
    <source>
        <strain evidence="1">AAT</strain>
    </source>
</reference>
<gene>
    <name evidence="1" type="ORF">OM075_16070</name>
</gene>
<protein>
    <submittedName>
        <fullName evidence="1">Uncharacterized protein</fullName>
    </submittedName>
</protein>
<name>A0AAE3SG12_9BACT</name>
<evidence type="ECO:0000313" key="1">
    <source>
        <dbReference type="EMBL" id="MCW3787993.1"/>
    </source>
</evidence>
<proteinExistence type="predicted"/>
<dbReference type="AlphaFoldDB" id="A0AAE3SG12"/>
<organism evidence="1 2">
    <name type="scientific">Plebeiibacterium sediminum</name>
    <dbReference type="NCBI Taxonomy" id="2992112"/>
    <lineage>
        <taxon>Bacteria</taxon>
        <taxon>Pseudomonadati</taxon>
        <taxon>Bacteroidota</taxon>
        <taxon>Bacteroidia</taxon>
        <taxon>Marinilabiliales</taxon>
        <taxon>Marinilabiliaceae</taxon>
        <taxon>Plebeiibacterium</taxon>
    </lineage>
</organism>
<dbReference type="EMBL" id="JAPDPJ010000041">
    <property type="protein sequence ID" value="MCW3787993.1"/>
    <property type="molecule type" value="Genomic_DNA"/>
</dbReference>
<dbReference type="Proteomes" id="UP001209229">
    <property type="component" value="Unassembled WGS sequence"/>
</dbReference>
<evidence type="ECO:0000313" key="2">
    <source>
        <dbReference type="Proteomes" id="UP001209229"/>
    </source>
</evidence>
<keyword evidence="2" id="KW-1185">Reference proteome</keyword>
<dbReference type="RefSeq" id="WP_301191555.1">
    <property type="nucleotide sequence ID" value="NZ_JAPDPJ010000041.1"/>
</dbReference>
<sequence length="373" mass="42986">MTSYQFDESNIQPYFKGLSHTQLVEIVSHFHNKDLTLSKIIENYNLGQATFAQFLKLLPPLLLSDKSCAECVVLPLIRHIKRGKLSGAFCPSCEKVVLSDVEVHKKFFPESSHKNKKSKTKQLSSIKIISISKAKYESLDIDVKLFLHYLIDKGISKDYTVINGKNLSTDVLVPNVRYQEYLMTTLGAEGYYPHEVNINIDPEIAHWYFKSGTLFPFHLDEKFVLWRKIAVQEVVEIFFGTLESKGLITDQGAAVVPIMEDLIRIYSVGQLINLVWQSFNSWYNKYLKKSSDKMHIANMIIYTCQNRGEYKKQRCQKVLCYDRPETYPQSELSKYLFNDVLKIGDKGFTKIPCPSELYSNPNIVVQSRTITFN</sequence>